<reference evidence="2" key="1">
    <citation type="submission" date="2021-04" db="EMBL/GenBank/DDBJ databases">
        <title>Draft Genome Sequence of Pandoravirus japonicus, Isolated from the Sabaishi River of Niigata, Japan.</title>
        <authorList>
            <person name="Hosokawa N."/>
            <person name="Takahashi H."/>
            <person name="Aoki K."/>
            <person name="Takemura M."/>
        </authorList>
    </citation>
    <scope>NUCLEOTIDE SEQUENCE</scope>
</reference>
<name>A0A811BP24_9VIRU</name>
<accession>A0A811BP24</accession>
<dbReference type="Proteomes" id="UP001253637">
    <property type="component" value="Segment"/>
</dbReference>
<evidence type="ECO:0000256" key="1">
    <source>
        <dbReference type="SAM" id="MobiDB-lite"/>
    </source>
</evidence>
<evidence type="ECO:0000313" key="2">
    <source>
        <dbReference type="EMBL" id="BCU03703.1"/>
    </source>
</evidence>
<dbReference type="EMBL" id="LC625835">
    <property type="protein sequence ID" value="BCU03703.1"/>
    <property type="molecule type" value="Genomic_DNA"/>
</dbReference>
<feature type="region of interest" description="Disordered" evidence="1">
    <location>
        <begin position="16"/>
        <end position="51"/>
    </location>
</feature>
<protein>
    <submittedName>
        <fullName evidence="2">Uncharacterized protein</fullName>
    </submittedName>
</protein>
<feature type="compositionally biased region" description="Basic residues" evidence="1">
    <location>
        <begin position="39"/>
        <end position="51"/>
    </location>
</feature>
<feature type="compositionally biased region" description="Basic and acidic residues" evidence="1">
    <location>
        <begin position="16"/>
        <end position="38"/>
    </location>
</feature>
<evidence type="ECO:0000313" key="3">
    <source>
        <dbReference type="Proteomes" id="UP001253637"/>
    </source>
</evidence>
<proteinExistence type="predicted"/>
<sequence length="76" mass="9097">MSRIFWSSVNRCASAARDHTGGHFDRRQREKKDVDGAKKERKKAADRRRNARKIDMYFPPFFTWETKRAQGLRGRR</sequence>
<organism evidence="2 3">
    <name type="scientific">Pandoravirus japonicus</name>
    <dbReference type="NCBI Taxonomy" id="2823154"/>
    <lineage>
        <taxon>Viruses</taxon>
        <taxon>Pandoravirus</taxon>
    </lineage>
</organism>